<reference evidence="3 5" key="2">
    <citation type="submission" date="2024-07" db="EMBL/GenBank/DDBJ databases">
        <title>A survey of Mimosa microsymbionts across Brazilian biomes reveals a high diversity of Paraburkholderia nodulating endemic species, but also that Cupriavidus is common as a symbiont of widespread species.</title>
        <authorList>
            <person name="Rouws L."/>
            <person name="Barauna A."/>
            <person name="Beukes C."/>
            <person name="Rouws J.R.C."/>
            <person name="De Faria S.M."/>
            <person name="Gross E."/>
            <person name="Bueno Dos Reis Junior F."/>
            <person name="Simon M.F."/>
            <person name="Maluk M."/>
            <person name="Odee D.W."/>
            <person name="Kenicer G."/>
            <person name="Young J.P.W."/>
            <person name="Reis V.M."/>
            <person name="Zilli J."/>
            <person name="James E.K."/>
        </authorList>
    </citation>
    <scope>NUCLEOTIDE SEQUENCE [LARGE SCALE GENOMIC DNA]</scope>
    <source>
        <strain evidence="3 5">BR14375</strain>
    </source>
</reference>
<proteinExistence type="predicted"/>
<reference evidence="2 4" key="1">
    <citation type="submission" date="2020-04" db="EMBL/GenBank/DDBJ databases">
        <authorList>
            <person name="De Canck E."/>
        </authorList>
    </citation>
    <scope>NUCLEOTIDE SEQUENCE [LARGE SCALE GENOMIC DNA]</scope>
    <source>
        <strain evidence="2 4">LMG 9964</strain>
    </source>
</reference>
<dbReference type="PROSITE" id="PS51257">
    <property type="entry name" value="PROKAR_LIPOPROTEIN"/>
    <property type="match status" value="1"/>
</dbReference>
<evidence type="ECO:0000313" key="3">
    <source>
        <dbReference type="EMBL" id="MEX3751660.1"/>
    </source>
</evidence>
<dbReference type="Proteomes" id="UP000494102">
    <property type="component" value="Unassembled WGS sequence"/>
</dbReference>
<evidence type="ECO:0000313" key="4">
    <source>
        <dbReference type="Proteomes" id="UP000494102"/>
    </source>
</evidence>
<dbReference type="RefSeq" id="WP_015002558.1">
    <property type="nucleotide sequence ID" value="NZ_CADILN010000002.1"/>
</dbReference>
<evidence type="ECO:0000313" key="5">
    <source>
        <dbReference type="Proteomes" id="UP001558535"/>
    </source>
</evidence>
<dbReference type="EMBL" id="JBFPKE010000004">
    <property type="protein sequence ID" value="MEX3751660.1"/>
    <property type="molecule type" value="Genomic_DNA"/>
</dbReference>
<dbReference type="Proteomes" id="UP001558535">
    <property type="component" value="Unassembled WGS sequence"/>
</dbReference>
<dbReference type="AlphaFoldDB" id="A0A6J5K2L6"/>
<accession>A0A6J5K2L6</accession>
<organism evidence="2 4">
    <name type="scientific">Paraburkholderia phenoliruptrix</name>
    <dbReference type="NCBI Taxonomy" id="252970"/>
    <lineage>
        <taxon>Bacteria</taxon>
        <taxon>Pseudomonadati</taxon>
        <taxon>Pseudomonadota</taxon>
        <taxon>Betaproteobacteria</taxon>
        <taxon>Burkholderiales</taxon>
        <taxon>Burkholderiaceae</taxon>
        <taxon>Paraburkholderia</taxon>
    </lineage>
</organism>
<dbReference type="GeneID" id="27796872"/>
<gene>
    <name evidence="3" type="ORF">AB3X84_16830</name>
    <name evidence="2" type="ORF">LMG9964_01865</name>
</gene>
<dbReference type="EMBL" id="CADILN010000002">
    <property type="protein sequence ID" value="CAB4048231.1"/>
    <property type="molecule type" value="Genomic_DNA"/>
</dbReference>
<name>A0A6J5K2L6_9BURK</name>
<protein>
    <recommendedName>
        <fullName evidence="6">Lipoprotein</fullName>
    </recommendedName>
</protein>
<keyword evidence="5" id="KW-1185">Reference proteome</keyword>
<evidence type="ECO:0000256" key="1">
    <source>
        <dbReference type="SAM" id="SignalP"/>
    </source>
</evidence>
<feature type="chain" id="PRO_5026871398" description="Lipoprotein" evidence="1">
    <location>
        <begin position="30"/>
        <end position="109"/>
    </location>
</feature>
<sequence length="109" mass="11366">MLNKLRDWARVALTALAALAVLTTGGALAGCASSTHVVATDKPGTYTVAASAAGGRMAWARAHAEALNEARDYCERLGMQSSINEESVSGVAMLTTHASSVNFECHPKF</sequence>
<evidence type="ECO:0008006" key="6">
    <source>
        <dbReference type="Google" id="ProtNLM"/>
    </source>
</evidence>
<keyword evidence="1" id="KW-0732">Signal</keyword>
<feature type="signal peptide" evidence="1">
    <location>
        <begin position="1"/>
        <end position="29"/>
    </location>
</feature>
<evidence type="ECO:0000313" key="2">
    <source>
        <dbReference type="EMBL" id="CAB4048231.1"/>
    </source>
</evidence>